<sequence>MRRNQKGILKRVQRVMRKTLRACSLRRQESVSQEKSMSSPVQFLNHSNPGKLVIAQSKGPRKAKPLEVKHLSAYTFRKNSSGACLNPSLEVVPTRNPVKCNKRATDSVHPDLAGLLVKNKNLLAELRNLRNKLFIKETSLQEMKSELETYKENNVQQSFQIMSLKDDIKDLEELIASLTRIKSLKNTSIQSLERGNWDLTERITELENLLRVHLIERKRAEQKADLLEKKLAGANRFTPYMSMKEQEDSLDGFMTKDKDEAILFERDNTFRSEGPKDGQKIWDKCQQDLIHKEKQIPELDIPPRSYNWETKTARSRYQKFLSRLSALPSNSVEPTPAIEEAVKESILETGANDQSWKFRAEVLQQEIQMLTKRLEKQYHHSEETARGLSDIEKKHTEQKRPLKCLEGKIAINDLFQGKLDLDMNKENSQSKISQVDKHGKTFKQLGKDNKQETLLNIQQNFQIVTTQRLEEKIQKLQKQLSDLKLSNKNMKTQLTRVNILKDKTIEKLRESLTKVEAMKGKAAMETDLNTTVHSDEQEARWDKKKVHQMLETATPELSTAKSTLEEVPGKQEEPVDFRETIMKMLGFNMKTADKKIINHLRLIIQVYEASDKSKMASELCRTAGPSDTRSPAPAARPLPARRLRETPLETCRADKGRREPDHRGTILGCDWHPVLRVQAGVWALGCAGKTYVSAYILEEGEMFGSVYQQVV</sequence>
<proteinExistence type="predicted"/>
<protein>
    <submittedName>
        <fullName evidence="1">Uncharacterized protein</fullName>
    </submittedName>
</protein>
<dbReference type="EMBL" id="OX596090">
    <property type="protein sequence ID" value="CAN0543076.1"/>
    <property type="molecule type" value="Genomic_DNA"/>
</dbReference>
<name>A0AC60A165_RANTA</name>
<gene>
    <name evidence="1" type="ORF">MRATA1EN22A_LOCUS25623</name>
</gene>
<reference evidence="1" key="2">
    <citation type="submission" date="2025-03" db="EMBL/GenBank/DDBJ databases">
        <authorList>
            <consortium name="ELIXIR-Norway"/>
            <consortium name="Elixir Norway"/>
        </authorList>
    </citation>
    <scope>NUCLEOTIDE SEQUENCE</scope>
</reference>
<reference evidence="1" key="1">
    <citation type="submission" date="2023-05" db="EMBL/GenBank/DDBJ databases">
        <authorList>
            <consortium name="ELIXIR-Norway"/>
        </authorList>
    </citation>
    <scope>NUCLEOTIDE SEQUENCE</scope>
</reference>
<accession>A0AC60A165</accession>
<organism evidence="1">
    <name type="scientific">Rangifer tarandus platyrhynchus</name>
    <name type="common">Svalbard reindeer</name>
    <dbReference type="NCBI Taxonomy" id="3082113"/>
    <lineage>
        <taxon>Eukaryota</taxon>
        <taxon>Metazoa</taxon>
        <taxon>Chordata</taxon>
        <taxon>Craniata</taxon>
        <taxon>Vertebrata</taxon>
        <taxon>Euteleostomi</taxon>
        <taxon>Mammalia</taxon>
        <taxon>Eutheria</taxon>
        <taxon>Laurasiatheria</taxon>
        <taxon>Artiodactyla</taxon>
        <taxon>Ruminantia</taxon>
        <taxon>Pecora</taxon>
        <taxon>Cervidae</taxon>
        <taxon>Odocoileinae</taxon>
        <taxon>Rangifer</taxon>
    </lineage>
</organism>
<evidence type="ECO:0000313" key="1">
    <source>
        <dbReference type="EMBL" id="CAN0543076.1"/>
    </source>
</evidence>